<dbReference type="CDD" id="cd06144">
    <property type="entry name" value="REX4_like"/>
    <property type="match status" value="1"/>
</dbReference>
<dbReference type="PROSITE" id="PS00028">
    <property type="entry name" value="ZINC_FINGER_C2H2_1"/>
    <property type="match status" value="1"/>
</dbReference>
<dbReference type="InterPro" id="IPR012337">
    <property type="entry name" value="RNaseH-like_sf"/>
</dbReference>
<feature type="domain" description="C2H2-type" evidence="9">
    <location>
        <begin position="41"/>
        <end position="70"/>
    </location>
</feature>
<evidence type="ECO:0000256" key="6">
    <source>
        <dbReference type="ARBA" id="ARBA00022839"/>
    </source>
</evidence>
<proteinExistence type="inferred from homology"/>
<evidence type="ECO:0000256" key="5">
    <source>
        <dbReference type="ARBA" id="ARBA00022801"/>
    </source>
</evidence>
<keyword evidence="8" id="KW-0863">Zinc-finger</keyword>
<dbReference type="SMART" id="SM00479">
    <property type="entry name" value="EXOIII"/>
    <property type="match status" value="1"/>
</dbReference>
<dbReference type="AlphaFoldDB" id="A0AAW2J2P7"/>
<gene>
    <name evidence="10" type="ORF">Scaly_2747100</name>
</gene>
<comment type="caution">
    <text evidence="10">The sequence shown here is derived from an EMBL/GenBank/DDBJ whole genome shotgun (WGS) entry which is preliminary data.</text>
</comment>
<keyword evidence="8" id="KW-0479">Metal-binding</keyword>
<dbReference type="GO" id="GO:0006364">
    <property type="term" value="P:rRNA processing"/>
    <property type="evidence" value="ECO:0007669"/>
    <property type="project" value="InterPro"/>
</dbReference>
<sequence length="379" mass="44141">MTPTPKQLMTLTNLSNLTQVQYDYNQPIMDCRNESSENMRNKCAACYRQFNKMEHLVEHMRVSYHSNHEPKCGICQKHCRSFDSLREHLIGPLPKAECERIFKERGCDLCLTILGSRYALQLHREKCQFSRGNNGMLYRMANLGIQDEMRIDNSRAKVVSLACKMVGGGSDGSLDLCARVCLIDEHEKIIFQTYVKPHLPVTNYRYETTGVRPEFLRDAMQLRQVQRKIQDYLCNGEPIWQIRSRGGKARILVGHGLDHDLKCLEVEYPAILIRDTAKYPPLVKTSKLSNSLKYLTKTYLGYDIQIGIQDPYEDCVATMRLYMRMRSQAHKVEDYPMASDPQNRNNFASWRQSELERMTPEKMLEISRSDYYCWCLDSK</sequence>
<dbReference type="FunFam" id="3.30.420.10:FF:000064">
    <property type="entry name" value="RNA exonuclease 4"/>
    <property type="match status" value="1"/>
</dbReference>
<dbReference type="GO" id="GO:0003676">
    <property type="term" value="F:nucleic acid binding"/>
    <property type="evidence" value="ECO:0007669"/>
    <property type="project" value="InterPro"/>
</dbReference>
<keyword evidence="6 10" id="KW-0269">Exonuclease</keyword>
<evidence type="ECO:0000256" key="2">
    <source>
        <dbReference type="ARBA" id="ARBA00010489"/>
    </source>
</evidence>
<evidence type="ECO:0000259" key="9">
    <source>
        <dbReference type="PROSITE" id="PS50157"/>
    </source>
</evidence>
<evidence type="ECO:0000313" key="10">
    <source>
        <dbReference type="EMBL" id="KAL0288003.1"/>
    </source>
</evidence>
<dbReference type="PANTHER" id="PTHR12801">
    <property type="entry name" value="RNA EXONUCLEASE REXO1 / RECO3 FAMILY MEMBER-RELATED"/>
    <property type="match status" value="1"/>
</dbReference>
<dbReference type="Gene3D" id="3.30.420.10">
    <property type="entry name" value="Ribonuclease H-like superfamily/Ribonuclease H"/>
    <property type="match status" value="1"/>
</dbReference>
<keyword evidence="7" id="KW-0539">Nucleus</keyword>
<dbReference type="SUPFAM" id="SSF53098">
    <property type="entry name" value="Ribonuclease H-like"/>
    <property type="match status" value="1"/>
</dbReference>
<protein>
    <recommendedName>
        <fullName evidence="3">RNA exonuclease 4</fullName>
    </recommendedName>
</protein>
<name>A0AAW2J2P7_9LAMI</name>
<dbReference type="PROSITE" id="PS50157">
    <property type="entry name" value="ZINC_FINGER_C2H2_2"/>
    <property type="match status" value="1"/>
</dbReference>
<reference evidence="10" key="1">
    <citation type="submission" date="2020-06" db="EMBL/GenBank/DDBJ databases">
        <authorList>
            <person name="Li T."/>
            <person name="Hu X."/>
            <person name="Zhang T."/>
            <person name="Song X."/>
            <person name="Zhang H."/>
            <person name="Dai N."/>
            <person name="Sheng W."/>
            <person name="Hou X."/>
            <person name="Wei L."/>
        </authorList>
    </citation>
    <scope>NUCLEOTIDE SEQUENCE</scope>
    <source>
        <strain evidence="10">KEN8</strain>
        <tissue evidence="10">Leaf</tissue>
    </source>
</reference>
<dbReference type="GO" id="GO:0005634">
    <property type="term" value="C:nucleus"/>
    <property type="evidence" value="ECO:0007669"/>
    <property type="project" value="UniProtKB-SubCell"/>
</dbReference>
<keyword evidence="5" id="KW-0378">Hydrolase</keyword>
<dbReference type="EMBL" id="JACGWM010001784">
    <property type="protein sequence ID" value="KAL0288003.1"/>
    <property type="molecule type" value="Genomic_DNA"/>
</dbReference>
<dbReference type="Pfam" id="PF00929">
    <property type="entry name" value="RNase_T"/>
    <property type="match status" value="1"/>
</dbReference>
<dbReference type="InterPro" id="IPR037431">
    <property type="entry name" value="REX4_DEDDh_dom"/>
</dbReference>
<dbReference type="PANTHER" id="PTHR12801:SF122">
    <property type="entry name" value="RNA EXONUCLEASE 4"/>
    <property type="match status" value="1"/>
</dbReference>
<comment type="similarity">
    <text evidence="2">Belongs to the REXO4 family.</text>
</comment>
<dbReference type="GO" id="GO:0008270">
    <property type="term" value="F:zinc ion binding"/>
    <property type="evidence" value="ECO:0007669"/>
    <property type="project" value="UniProtKB-KW"/>
</dbReference>
<evidence type="ECO:0000256" key="7">
    <source>
        <dbReference type="ARBA" id="ARBA00023242"/>
    </source>
</evidence>
<reference evidence="10" key="2">
    <citation type="journal article" date="2024" name="Plant">
        <title>Genomic evolution and insights into agronomic trait innovations of Sesamum species.</title>
        <authorList>
            <person name="Miao H."/>
            <person name="Wang L."/>
            <person name="Qu L."/>
            <person name="Liu H."/>
            <person name="Sun Y."/>
            <person name="Le M."/>
            <person name="Wang Q."/>
            <person name="Wei S."/>
            <person name="Zheng Y."/>
            <person name="Lin W."/>
            <person name="Duan Y."/>
            <person name="Cao H."/>
            <person name="Xiong S."/>
            <person name="Wang X."/>
            <person name="Wei L."/>
            <person name="Li C."/>
            <person name="Ma Q."/>
            <person name="Ju M."/>
            <person name="Zhao R."/>
            <person name="Li G."/>
            <person name="Mu C."/>
            <person name="Tian Q."/>
            <person name="Mei H."/>
            <person name="Zhang T."/>
            <person name="Gao T."/>
            <person name="Zhang H."/>
        </authorList>
    </citation>
    <scope>NUCLEOTIDE SEQUENCE</scope>
    <source>
        <strain evidence="10">KEN8</strain>
    </source>
</reference>
<comment type="subcellular location">
    <subcellularLocation>
        <location evidence="1">Nucleus</location>
    </subcellularLocation>
</comment>
<dbReference type="GO" id="GO:0008408">
    <property type="term" value="F:3'-5' exonuclease activity"/>
    <property type="evidence" value="ECO:0007669"/>
    <property type="project" value="InterPro"/>
</dbReference>
<organism evidence="10">
    <name type="scientific">Sesamum calycinum</name>
    <dbReference type="NCBI Taxonomy" id="2727403"/>
    <lineage>
        <taxon>Eukaryota</taxon>
        <taxon>Viridiplantae</taxon>
        <taxon>Streptophyta</taxon>
        <taxon>Embryophyta</taxon>
        <taxon>Tracheophyta</taxon>
        <taxon>Spermatophyta</taxon>
        <taxon>Magnoliopsida</taxon>
        <taxon>eudicotyledons</taxon>
        <taxon>Gunneridae</taxon>
        <taxon>Pentapetalae</taxon>
        <taxon>asterids</taxon>
        <taxon>lamiids</taxon>
        <taxon>Lamiales</taxon>
        <taxon>Pedaliaceae</taxon>
        <taxon>Sesamum</taxon>
    </lineage>
</organism>
<evidence type="ECO:0000256" key="3">
    <source>
        <dbReference type="ARBA" id="ARBA00016937"/>
    </source>
</evidence>
<evidence type="ECO:0000256" key="1">
    <source>
        <dbReference type="ARBA" id="ARBA00004123"/>
    </source>
</evidence>
<dbReference type="InterPro" id="IPR013087">
    <property type="entry name" value="Znf_C2H2_type"/>
</dbReference>
<evidence type="ECO:0000256" key="8">
    <source>
        <dbReference type="PROSITE-ProRule" id="PRU00042"/>
    </source>
</evidence>
<dbReference type="InterPro" id="IPR013520">
    <property type="entry name" value="Ribonucl_H"/>
</dbReference>
<dbReference type="InterPro" id="IPR036397">
    <property type="entry name" value="RNaseH_sf"/>
</dbReference>
<dbReference type="Gene3D" id="3.30.160.60">
    <property type="entry name" value="Classic Zinc Finger"/>
    <property type="match status" value="1"/>
</dbReference>
<accession>A0AAW2J2P7</accession>
<evidence type="ECO:0000256" key="4">
    <source>
        <dbReference type="ARBA" id="ARBA00022722"/>
    </source>
</evidence>
<keyword evidence="8" id="KW-0862">Zinc</keyword>
<keyword evidence="4" id="KW-0540">Nuclease</keyword>
<dbReference type="InterPro" id="IPR047021">
    <property type="entry name" value="REXO1/3/4-like"/>
</dbReference>